<evidence type="ECO:0000256" key="6">
    <source>
        <dbReference type="ARBA" id="ARBA00074391"/>
    </source>
</evidence>
<dbReference type="CDD" id="cd03789">
    <property type="entry name" value="GT9_LPS_heptosyltransferase"/>
    <property type="match status" value="1"/>
</dbReference>
<name>A0A329VIA0_9GAMM</name>
<organism evidence="8 9">
    <name type="scientific">Photorhabdus laumondii subsp. clarkei</name>
    <dbReference type="NCBI Taxonomy" id="2029685"/>
    <lineage>
        <taxon>Bacteria</taxon>
        <taxon>Pseudomonadati</taxon>
        <taxon>Pseudomonadota</taxon>
        <taxon>Gammaproteobacteria</taxon>
        <taxon>Enterobacterales</taxon>
        <taxon>Morganellaceae</taxon>
        <taxon>Photorhabdus</taxon>
    </lineage>
</organism>
<keyword evidence="2 8" id="KW-0808">Transferase</keyword>
<evidence type="ECO:0000256" key="4">
    <source>
        <dbReference type="ARBA" id="ARBA00044042"/>
    </source>
</evidence>
<dbReference type="InterPro" id="IPR051199">
    <property type="entry name" value="LPS_LOS_Heptosyltrfase"/>
</dbReference>
<sequence>MKILVIGPSWVGDMMMSQSLYRTLKALHPNAEIDVMAPAWCRPLLDKMPEVNQALAMPLGHGALALGERRRLGVALRERKYHRAYVLPNSFKSALVPFFANIPLRTGWRGEMRYGLLNDIRTLNKEAFPLMVQRYAALAYDAKPSSAADLPQPLLWPQLDVSDEDIAESTAAFNISDHRPIIGFCPGAEFGPAKRWPHYHYAALAQQLITQKGYQILLFGSAKDHESGEDIRNSLMGEAREHCINLAGQTSLEQAVNIIAACDAIVTNDSGLMHVAAALNRPLVALYGPSSPDFTPPLSDKAEVIRLITGYHKVRKGDSSHGYHQSLIDIQPEQVITSLEKLLHAENQS</sequence>
<dbReference type="AlphaFoldDB" id="A0A329VIA0"/>
<reference evidence="8 9" key="1">
    <citation type="journal article" date="2018" name="Int. J. Syst. Evol. Microbiol.">
        <title>Whole-genome-based revisit of Photorhabdus phylogeny: proposal for the elevation of most Photorhabdus subspecies to the species level and description of one novel species Photorhabdus bodei sp. nov., and one novel subspecies Photorhabdus laumondii subsp. clarkei subsp. nov.</title>
        <authorList>
            <person name="Machado R.A.R."/>
            <person name="Wuthrich D."/>
            <person name="Kuhnert P."/>
            <person name="Arce C.C.M."/>
            <person name="Thonen L."/>
            <person name="Ruiz C."/>
            <person name="Zhang X."/>
            <person name="Robert C.A.M."/>
            <person name="Karimi J."/>
            <person name="Kamali S."/>
            <person name="Ma J."/>
            <person name="Bruggmann R."/>
            <person name="Erb M."/>
        </authorList>
    </citation>
    <scope>NUCLEOTIDE SEQUENCE [LARGE SCALE GENOMIC DNA]</scope>
    <source>
        <strain evidence="8 9">BOJ-47</strain>
    </source>
</reference>
<dbReference type="FunFam" id="3.40.50.2000:FF:000023">
    <property type="entry name" value="ADP-heptose--LPS heptosyltransferase II"/>
    <property type="match status" value="1"/>
</dbReference>
<dbReference type="NCBIfam" id="NF008162">
    <property type="entry name" value="PRK10916.1"/>
    <property type="match status" value="1"/>
</dbReference>
<dbReference type="InterPro" id="IPR002201">
    <property type="entry name" value="Glyco_trans_9"/>
</dbReference>
<dbReference type="GO" id="GO:0009244">
    <property type="term" value="P:lipopolysaccharide core region biosynthetic process"/>
    <property type="evidence" value="ECO:0007669"/>
    <property type="project" value="TreeGrafter"/>
</dbReference>
<evidence type="ECO:0000256" key="7">
    <source>
        <dbReference type="ARBA" id="ARBA00083682"/>
    </source>
</evidence>
<protein>
    <recommendedName>
        <fullName evidence="6">Lipopolysaccharide heptosyltransferase 2</fullName>
        <ecNumber evidence="4">2.4.99.24</ecNumber>
    </recommendedName>
    <alternativeName>
        <fullName evidence="7">ADP-heptose:lipopolysaccharide heptosyltransferase II</fullName>
    </alternativeName>
</protein>
<comment type="caution">
    <text evidence="8">The sequence shown here is derived from an EMBL/GenBank/DDBJ whole genome shotgun (WGS) entry which is preliminary data.</text>
</comment>
<dbReference type="Gene3D" id="3.40.50.2000">
    <property type="entry name" value="Glycogen Phosphorylase B"/>
    <property type="match status" value="2"/>
</dbReference>
<dbReference type="GO" id="GO:0008713">
    <property type="term" value="F:ADP-heptose-lipopolysaccharide heptosyltransferase activity"/>
    <property type="evidence" value="ECO:0007669"/>
    <property type="project" value="UniProtKB-EC"/>
</dbReference>
<gene>
    <name evidence="8" type="ORF">CKY01_08405</name>
</gene>
<dbReference type="PANTHER" id="PTHR30160">
    <property type="entry name" value="TETRAACYLDISACCHARIDE 4'-KINASE-RELATED"/>
    <property type="match status" value="1"/>
</dbReference>
<evidence type="ECO:0000256" key="1">
    <source>
        <dbReference type="ARBA" id="ARBA00022676"/>
    </source>
</evidence>
<evidence type="ECO:0000313" key="8">
    <source>
        <dbReference type="EMBL" id="RAW91565.1"/>
    </source>
</evidence>
<proteinExistence type="inferred from homology"/>
<evidence type="ECO:0000256" key="5">
    <source>
        <dbReference type="ARBA" id="ARBA00047503"/>
    </source>
</evidence>
<dbReference type="PANTHER" id="PTHR30160:SF7">
    <property type="entry name" value="ADP-HEPTOSE--LPS HEPTOSYLTRANSFERASE 2"/>
    <property type="match status" value="1"/>
</dbReference>
<dbReference type="NCBIfam" id="TIGR02195">
    <property type="entry name" value="heptsyl_trn_II"/>
    <property type="match status" value="1"/>
</dbReference>
<dbReference type="EC" id="2.4.99.24" evidence="4"/>
<dbReference type="InterPro" id="IPR011910">
    <property type="entry name" value="RfaF"/>
</dbReference>
<evidence type="ECO:0000256" key="2">
    <source>
        <dbReference type="ARBA" id="ARBA00022679"/>
    </source>
</evidence>
<comment type="similarity">
    <text evidence="3">Belongs to the glycosyltransferase 9 family.</text>
</comment>
<accession>A0A329VIA0</accession>
<dbReference type="EMBL" id="NSCI01000008">
    <property type="protein sequence ID" value="RAW91565.1"/>
    <property type="molecule type" value="Genomic_DNA"/>
</dbReference>
<evidence type="ECO:0000256" key="3">
    <source>
        <dbReference type="ARBA" id="ARBA00043995"/>
    </source>
</evidence>
<dbReference type="GO" id="GO:0005829">
    <property type="term" value="C:cytosol"/>
    <property type="evidence" value="ECO:0007669"/>
    <property type="project" value="TreeGrafter"/>
</dbReference>
<evidence type="ECO:0000313" key="9">
    <source>
        <dbReference type="Proteomes" id="UP000250870"/>
    </source>
</evidence>
<dbReference type="FunFam" id="3.40.50.2000:FF:000022">
    <property type="entry name" value="ADP-heptose--LPS heptosyltransferase II"/>
    <property type="match status" value="1"/>
</dbReference>
<dbReference type="Proteomes" id="UP000250870">
    <property type="component" value="Unassembled WGS sequence"/>
</dbReference>
<keyword evidence="1" id="KW-0328">Glycosyltransferase</keyword>
<comment type="catalytic activity">
    <reaction evidence="5">
        <text>an L-alpha-D-Hep-(1-&gt;5)-[alpha-Kdo-(2-&gt;4)]-alpha-Kdo-(2-&gt;6)-lipid A + ADP-L-glycero-beta-D-manno-heptose = an L-alpha-D-Hep-(1-&gt;3)-L-alpha-D-Hep-(1-&gt;5)-[alpha-Kdo-(2-&gt;4)]-alpha-Kdo-(2-&gt;6)-lipid A + ADP + H(+)</text>
        <dbReference type="Rhea" id="RHEA:74071"/>
        <dbReference type="ChEBI" id="CHEBI:15378"/>
        <dbReference type="ChEBI" id="CHEBI:61506"/>
        <dbReference type="ChEBI" id="CHEBI:193068"/>
        <dbReference type="ChEBI" id="CHEBI:193069"/>
        <dbReference type="ChEBI" id="CHEBI:456216"/>
        <dbReference type="EC" id="2.4.99.24"/>
    </reaction>
</comment>
<dbReference type="Pfam" id="PF01075">
    <property type="entry name" value="Glyco_transf_9"/>
    <property type="match status" value="1"/>
</dbReference>
<dbReference type="SUPFAM" id="SSF53756">
    <property type="entry name" value="UDP-Glycosyltransferase/glycogen phosphorylase"/>
    <property type="match status" value="1"/>
</dbReference>
<dbReference type="RefSeq" id="WP_113025384.1">
    <property type="nucleotide sequence ID" value="NZ_CAWNWQ010000008.1"/>
</dbReference>